<protein>
    <submittedName>
        <fullName evidence="1">YfiR family protein</fullName>
    </submittedName>
</protein>
<dbReference type="Pfam" id="PF13689">
    <property type="entry name" value="DUF4154"/>
    <property type="match status" value="1"/>
</dbReference>
<proteinExistence type="predicted"/>
<evidence type="ECO:0000313" key="2">
    <source>
        <dbReference type="Proteomes" id="UP000733744"/>
    </source>
</evidence>
<dbReference type="Proteomes" id="UP000733744">
    <property type="component" value="Unassembled WGS sequence"/>
</dbReference>
<accession>A0ABY3C806</accession>
<organism evidence="1 2">
    <name type="scientific">Candidatus Methylobacter oryzae</name>
    <dbReference type="NCBI Taxonomy" id="2497749"/>
    <lineage>
        <taxon>Bacteria</taxon>
        <taxon>Pseudomonadati</taxon>
        <taxon>Pseudomonadota</taxon>
        <taxon>Gammaproteobacteria</taxon>
        <taxon>Methylococcales</taxon>
        <taxon>Methylococcaceae</taxon>
        <taxon>Methylobacter</taxon>
    </lineage>
</organism>
<sequence>MSFKSIFIPKGHKFRLSGQAAQLSFIPKGHKFRLSRQAAQLSFKLSVLTSIVIMRASIKSTLAAAIICFTANNAEALENSELIRASIIEKVSRFIEWPTWTNERFTICVTDKSPLLPALQTYYANMSLADKPVSLLIFHELKDIKVCQVIYLNDDDRSDDLVPVLQLAGSQPILIVTGKQNDVSQGAHVDFFVKDTRLHLEVNRTALMNSGLKASYHLLKVARIVE</sequence>
<dbReference type="EMBL" id="RYFG02000107">
    <property type="protein sequence ID" value="TRW92673.1"/>
    <property type="molecule type" value="Genomic_DNA"/>
</dbReference>
<name>A0ABY3C806_9GAMM</name>
<reference evidence="1 2" key="1">
    <citation type="journal article" date="2019" name="Antonie Van Leeuwenhoek">
        <title>Description of 'Ca. Methylobacter oryzae' KRF1, a novel species from the environmentally important Methylobacter clade 2.</title>
        <authorList>
            <person name="Khatri K."/>
            <person name="Mohite J.A."/>
            <person name="Pandit P.S."/>
            <person name="Bahulikar R."/>
            <person name="Rahalkar M.C."/>
        </authorList>
    </citation>
    <scope>NUCLEOTIDE SEQUENCE [LARGE SCALE GENOMIC DNA]</scope>
    <source>
        <strain evidence="1 2">KRF1</strain>
    </source>
</reference>
<evidence type="ECO:0000313" key="1">
    <source>
        <dbReference type="EMBL" id="TRW92673.1"/>
    </source>
</evidence>
<dbReference type="InterPro" id="IPR025293">
    <property type="entry name" value="YfiR/HmsC-like"/>
</dbReference>
<dbReference type="RefSeq" id="WP_127028463.1">
    <property type="nucleotide sequence ID" value="NZ_RYFG02000107.1"/>
</dbReference>
<keyword evidence="2" id="KW-1185">Reference proteome</keyword>
<comment type="caution">
    <text evidence="1">The sequence shown here is derived from an EMBL/GenBank/DDBJ whole genome shotgun (WGS) entry which is preliminary data.</text>
</comment>
<gene>
    <name evidence="1" type="ORF">EKO24_014685</name>
</gene>